<dbReference type="InterPro" id="IPR015421">
    <property type="entry name" value="PyrdxlP-dep_Trfase_major"/>
</dbReference>
<dbReference type="PROSITE" id="PS50949">
    <property type="entry name" value="HTH_GNTR"/>
    <property type="match status" value="1"/>
</dbReference>
<comment type="similarity">
    <text evidence="1">In the C-terminal section; belongs to the class-I pyridoxal-phosphate-dependent aminotransferase family.</text>
</comment>
<keyword evidence="6" id="KW-0804">Transcription</keyword>
<dbReference type="Gene3D" id="1.10.10.10">
    <property type="entry name" value="Winged helix-like DNA-binding domain superfamily/Winged helix DNA-binding domain"/>
    <property type="match status" value="1"/>
</dbReference>
<dbReference type="GO" id="GO:0030170">
    <property type="term" value="F:pyridoxal phosphate binding"/>
    <property type="evidence" value="ECO:0007669"/>
    <property type="project" value="InterPro"/>
</dbReference>
<keyword evidence="8" id="KW-0032">Aminotransferase</keyword>
<dbReference type="CDD" id="cd00609">
    <property type="entry name" value="AAT_like"/>
    <property type="match status" value="1"/>
</dbReference>
<proteinExistence type="inferred from homology"/>
<dbReference type="InterPro" id="IPR000524">
    <property type="entry name" value="Tscrpt_reg_HTH_GntR"/>
</dbReference>
<accession>A0AAD0W9H5</accession>
<dbReference type="InterPro" id="IPR015424">
    <property type="entry name" value="PyrdxlP-dep_Trfase"/>
</dbReference>
<dbReference type="Pfam" id="PF00155">
    <property type="entry name" value="Aminotran_1_2"/>
    <property type="match status" value="1"/>
</dbReference>
<dbReference type="AlphaFoldDB" id="A0AAD0W9H5"/>
<dbReference type="Proteomes" id="UP000259465">
    <property type="component" value="Chromosome"/>
</dbReference>
<evidence type="ECO:0000256" key="6">
    <source>
        <dbReference type="ARBA" id="ARBA00023163"/>
    </source>
</evidence>
<dbReference type="CDD" id="cd07377">
    <property type="entry name" value="WHTH_GntR"/>
    <property type="match status" value="1"/>
</dbReference>
<dbReference type="InterPro" id="IPR036388">
    <property type="entry name" value="WH-like_DNA-bd_sf"/>
</dbReference>
<keyword evidence="5" id="KW-0238">DNA-binding</keyword>
<protein>
    <recommendedName>
        <fullName evidence="2">Putative 8-amino-7-oxononanoate synthase</fullName>
    </recommendedName>
</protein>
<name>A0AAD0W9H5_9NEIS</name>
<keyword evidence="4" id="KW-0805">Transcription regulation</keyword>
<evidence type="ECO:0000256" key="4">
    <source>
        <dbReference type="ARBA" id="ARBA00023015"/>
    </source>
</evidence>
<dbReference type="PANTHER" id="PTHR46577:SF2">
    <property type="entry name" value="TRANSCRIPTIONAL REGULATORY PROTEIN"/>
    <property type="match status" value="1"/>
</dbReference>
<dbReference type="SUPFAM" id="SSF53383">
    <property type="entry name" value="PLP-dependent transferases"/>
    <property type="match status" value="1"/>
</dbReference>
<dbReference type="KEGG" id="crz:D1345_14990"/>
<keyword evidence="3" id="KW-0663">Pyridoxal phosphate</keyword>
<evidence type="ECO:0000256" key="5">
    <source>
        <dbReference type="ARBA" id="ARBA00023125"/>
    </source>
</evidence>
<dbReference type="Gene3D" id="3.90.1150.10">
    <property type="entry name" value="Aspartate Aminotransferase, domain 1"/>
    <property type="match status" value="1"/>
</dbReference>
<gene>
    <name evidence="8" type="ORF">D1345_14990</name>
</gene>
<dbReference type="EMBL" id="CP031968">
    <property type="protein sequence ID" value="AXT47412.1"/>
    <property type="molecule type" value="Genomic_DNA"/>
</dbReference>
<sequence length="460" mass="51143">MRLELDRASRQPLAQQIADQLRAWIRHSRVRPGTRLPSIRQLAKEQQLSQSCVIDAYDRLVALGLLESRHGAGFFVAAPPGREESEWRETMEPAWGQFSDSGEQLKLGCGWVPDSWGDQEELGYAIRHITRCQPADLFDYSTPLGLPALRQQLQQRLRQIDIHVEQEQILTTNGGSHALDLLARALLKPGDTVLVESPGYYNLFNLLKFHGVKMLAVPRAGNGPDLAALEAILARHRPKCLFINSLFHNPTGTCLTPAVAHRLLQLAEAHDFLIVEDDIYADFQNHPGVRLAALDSLRRVIYVSSFSKTLSCSLRVGYVLAQPELIRQLANIKMYTGIGTQRFAECVAAQLLSSGAYRKLTQRLRLRLNRQMAATLQTLEANGWQVFAEPQGGMFIWARTGRHSFKAMQAEAAKRGILLSPGSGFMPSGEDNDWLRINVAYAGDARALGFFEGLGSPQAG</sequence>
<dbReference type="Pfam" id="PF00392">
    <property type="entry name" value="GntR"/>
    <property type="match status" value="1"/>
</dbReference>
<dbReference type="RefSeq" id="WP_118268092.1">
    <property type="nucleotide sequence ID" value="NZ_CP031968.1"/>
</dbReference>
<dbReference type="Gene3D" id="3.40.640.10">
    <property type="entry name" value="Type I PLP-dependent aspartate aminotransferase-like (Major domain)"/>
    <property type="match status" value="1"/>
</dbReference>
<dbReference type="SUPFAM" id="SSF46785">
    <property type="entry name" value="Winged helix' DNA-binding domain"/>
    <property type="match status" value="1"/>
</dbReference>
<dbReference type="InterPro" id="IPR004839">
    <property type="entry name" value="Aminotransferase_I/II_large"/>
</dbReference>
<feature type="domain" description="HTH gntR-type" evidence="7">
    <location>
        <begin position="11"/>
        <end position="79"/>
    </location>
</feature>
<keyword evidence="8" id="KW-0808">Transferase</keyword>
<reference evidence="8 9" key="1">
    <citation type="submission" date="2018-08" db="EMBL/GenBank/DDBJ databases">
        <title>Complete genome sequence of JP2-74.</title>
        <authorList>
            <person name="Wu L."/>
        </authorList>
    </citation>
    <scope>NUCLEOTIDE SEQUENCE [LARGE SCALE GENOMIC DNA]</scope>
    <source>
        <strain evidence="8 9">JP2-74</strain>
    </source>
</reference>
<dbReference type="SMART" id="SM00345">
    <property type="entry name" value="HTH_GNTR"/>
    <property type="match status" value="1"/>
</dbReference>
<dbReference type="InterPro" id="IPR051446">
    <property type="entry name" value="HTH_trans_reg/aminotransferase"/>
</dbReference>
<evidence type="ECO:0000313" key="9">
    <source>
        <dbReference type="Proteomes" id="UP000259465"/>
    </source>
</evidence>
<dbReference type="InterPro" id="IPR036390">
    <property type="entry name" value="WH_DNA-bd_sf"/>
</dbReference>
<dbReference type="PANTHER" id="PTHR46577">
    <property type="entry name" value="HTH-TYPE TRANSCRIPTIONAL REGULATORY PROTEIN GABR"/>
    <property type="match status" value="1"/>
</dbReference>
<evidence type="ECO:0000256" key="1">
    <source>
        <dbReference type="ARBA" id="ARBA00005384"/>
    </source>
</evidence>
<dbReference type="GO" id="GO:0003700">
    <property type="term" value="F:DNA-binding transcription factor activity"/>
    <property type="evidence" value="ECO:0007669"/>
    <property type="project" value="InterPro"/>
</dbReference>
<dbReference type="GO" id="GO:0008483">
    <property type="term" value="F:transaminase activity"/>
    <property type="evidence" value="ECO:0007669"/>
    <property type="project" value="UniProtKB-KW"/>
</dbReference>
<evidence type="ECO:0000256" key="3">
    <source>
        <dbReference type="ARBA" id="ARBA00022898"/>
    </source>
</evidence>
<dbReference type="GO" id="GO:0003677">
    <property type="term" value="F:DNA binding"/>
    <property type="evidence" value="ECO:0007669"/>
    <property type="project" value="UniProtKB-KW"/>
</dbReference>
<dbReference type="InterPro" id="IPR015422">
    <property type="entry name" value="PyrdxlP-dep_Trfase_small"/>
</dbReference>
<evidence type="ECO:0000256" key="2">
    <source>
        <dbReference type="ARBA" id="ARBA00021531"/>
    </source>
</evidence>
<evidence type="ECO:0000313" key="8">
    <source>
        <dbReference type="EMBL" id="AXT47412.1"/>
    </source>
</evidence>
<organism evidence="8 9">
    <name type="scientific">Chromobacterium rhizoryzae</name>
    <dbReference type="NCBI Taxonomy" id="1778675"/>
    <lineage>
        <taxon>Bacteria</taxon>
        <taxon>Pseudomonadati</taxon>
        <taxon>Pseudomonadota</taxon>
        <taxon>Betaproteobacteria</taxon>
        <taxon>Neisseriales</taxon>
        <taxon>Chromobacteriaceae</taxon>
        <taxon>Chromobacterium</taxon>
    </lineage>
</organism>
<keyword evidence="9" id="KW-1185">Reference proteome</keyword>
<evidence type="ECO:0000259" key="7">
    <source>
        <dbReference type="PROSITE" id="PS50949"/>
    </source>
</evidence>